<dbReference type="EMBL" id="RCCP01000001">
    <property type="protein sequence ID" value="RLJ90715.1"/>
    <property type="molecule type" value="Genomic_DNA"/>
</dbReference>
<feature type="domain" description="DUF1541" evidence="2">
    <location>
        <begin position="152"/>
        <end position="202"/>
    </location>
</feature>
<comment type="caution">
    <text evidence="3">The sequence shown here is derived from an EMBL/GenBank/DDBJ whole genome shotgun (WGS) entry which is preliminary data.</text>
</comment>
<dbReference type="RefSeq" id="WP_121298200.1">
    <property type="nucleotide sequence ID" value="NZ_QBEW01000089.1"/>
</dbReference>
<proteinExistence type="predicted"/>
<dbReference type="InterPro" id="IPR011438">
    <property type="entry name" value="DUF1541"/>
</dbReference>
<protein>
    <submittedName>
        <fullName evidence="3">Uncharacterized protein DUF1541</fullName>
    </submittedName>
</protein>
<accession>A0A497YKQ6</accession>
<reference evidence="3 4" key="1">
    <citation type="submission" date="2018-10" db="EMBL/GenBank/DDBJ databases">
        <title>Genomic Encyclopedia of Type Strains, Phase IV (KMG-IV): sequencing the most valuable type-strain genomes for metagenomic binning, comparative biology and taxonomic classification.</title>
        <authorList>
            <person name="Goeker M."/>
        </authorList>
    </citation>
    <scope>NUCLEOTIDE SEQUENCE [LARGE SCALE GENOMIC DNA]</scope>
    <source>
        <strain evidence="3 4">DSM 20549</strain>
    </source>
</reference>
<dbReference type="OrthoDB" id="1701949at2"/>
<dbReference type="PROSITE" id="PS51257">
    <property type="entry name" value="PROKAR_LIPOPROTEIN"/>
    <property type="match status" value="1"/>
</dbReference>
<dbReference type="AlphaFoldDB" id="A0A497YKQ6"/>
<gene>
    <name evidence="3" type="ORF">DFR62_0863</name>
</gene>
<evidence type="ECO:0000313" key="4">
    <source>
        <dbReference type="Proteomes" id="UP000280791"/>
    </source>
</evidence>
<dbReference type="Pfam" id="PF07563">
    <property type="entry name" value="DUF1541"/>
    <property type="match status" value="2"/>
</dbReference>
<keyword evidence="1" id="KW-0732">Signal</keyword>
<organism evidence="3 4">
    <name type="scientific">Planococcus citreus</name>
    <dbReference type="NCBI Taxonomy" id="1373"/>
    <lineage>
        <taxon>Bacteria</taxon>
        <taxon>Bacillati</taxon>
        <taxon>Bacillota</taxon>
        <taxon>Bacilli</taxon>
        <taxon>Bacillales</taxon>
        <taxon>Caryophanaceae</taxon>
        <taxon>Planococcus</taxon>
    </lineage>
</organism>
<dbReference type="Proteomes" id="UP000280791">
    <property type="component" value="Unassembled WGS sequence"/>
</dbReference>
<name>A0A497YKQ6_9BACL</name>
<sequence>MVKNKMMMGAASVFAALALSACQADPSPADAPVDMDEQMDENMGDNADDMNDQMDEQMGDEDDHMMDHSGSGEIPDDLEEAQDPKYAVGTQAIITTDHMTGMKDAEATIVGAYDTTVYAVSYTPSGGAPVENHKWVIHEELENAGGEPFQEGDEVVLDADHMQGMDGVTATVDSAQQTTVYMIDFNAMDSGEKVTNHKWVTEDELMPVE</sequence>
<keyword evidence="4" id="KW-1185">Reference proteome</keyword>
<feature type="signal peptide" evidence="1">
    <location>
        <begin position="1"/>
        <end position="24"/>
    </location>
</feature>
<feature type="chain" id="PRO_5039319482" evidence="1">
    <location>
        <begin position="25"/>
        <end position="209"/>
    </location>
</feature>
<dbReference type="Gene3D" id="2.30.30.1210">
    <property type="entry name" value="Domain of unknown function DUF1541"/>
    <property type="match status" value="1"/>
</dbReference>
<feature type="domain" description="DUF1541" evidence="2">
    <location>
        <begin position="88"/>
        <end position="138"/>
    </location>
</feature>
<evidence type="ECO:0000256" key="1">
    <source>
        <dbReference type="SAM" id="SignalP"/>
    </source>
</evidence>
<evidence type="ECO:0000259" key="2">
    <source>
        <dbReference type="Pfam" id="PF07563"/>
    </source>
</evidence>
<evidence type="ECO:0000313" key="3">
    <source>
        <dbReference type="EMBL" id="RLJ90715.1"/>
    </source>
</evidence>